<organism evidence="3 4">
    <name type="scientific">Lysinibacillus alkalisoli</name>
    <dbReference type="NCBI Taxonomy" id="1911548"/>
    <lineage>
        <taxon>Bacteria</taxon>
        <taxon>Bacillati</taxon>
        <taxon>Bacillota</taxon>
        <taxon>Bacilli</taxon>
        <taxon>Bacillales</taxon>
        <taxon>Bacillaceae</taxon>
        <taxon>Lysinibacillus</taxon>
    </lineage>
</organism>
<proteinExistence type="predicted"/>
<dbReference type="InterPro" id="IPR002104">
    <property type="entry name" value="Integrase_catalytic"/>
</dbReference>
<dbReference type="EMBL" id="BMJT01000005">
    <property type="protein sequence ID" value="GGG23861.1"/>
    <property type="molecule type" value="Genomic_DNA"/>
</dbReference>
<accession>A0A917LHH5</accession>
<feature type="domain" description="Tyr recombinase" evidence="2">
    <location>
        <begin position="1"/>
        <end position="63"/>
    </location>
</feature>
<name>A0A917LHH5_9BACI</name>
<sequence length="63" mass="7161">MKVHALFRLLAFSGMRKGEALALQWNNLNFKDGEIRINKALARGEDNQLYIKATKTKGSIRTI</sequence>
<evidence type="ECO:0000256" key="1">
    <source>
        <dbReference type="ARBA" id="ARBA00023172"/>
    </source>
</evidence>
<dbReference type="AlphaFoldDB" id="A0A917LHH5"/>
<protein>
    <recommendedName>
        <fullName evidence="2">Tyr recombinase domain-containing protein</fullName>
    </recommendedName>
</protein>
<evidence type="ECO:0000259" key="2">
    <source>
        <dbReference type="PROSITE" id="PS51898"/>
    </source>
</evidence>
<gene>
    <name evidence="3" type="ORF">GCM10007425_17860</name>
</gene>
<dbReference type="InterPro" id="IPR011010">
    <property type="entry name" value="DNA_brk_join_enz"/>
</dbReference>
<reference evidence="3" key="1">
    <citation type="journal article" date="2014" name="Int. J. Syst. Evol. Microbiol.">
        <title>Complete genome sequence of Corynebacterium casei LMG S-19264T (=DSM 44701T), isolated from a smear-ripened cheese.</title>
        <authorList>
            <consortium name="US DOE Joint Genome Institute (JGI-PGF)"/>
            <person name="Walter F."/>
            <person name="Albersmeier A."/>
            <person name="Kalinowski J."/>
            <person name="Ruckert C."/>
        </authorList>
    </citation>
    <scope>NUCLEOTIDE SEQUENCE</scope>
    <source>
        <strain evidence="3">CGMCC 1.15760</strain>
    </source>
</reference>
<keyword evidence="4" id="KW-1185">Reference proteome</keyword>
<evidence type="ECO:0000313" key="4">
    <source>
        <dbReference type="Proteomes" id="UP000616608"/>
    </source>
</evidence>
<dbReference type="GO" id="GO:0003677">
    <property type="term" value="F:DNA binding"/>
    <property type="evidence" value="ECO:0007669"/>
    <property type="project" value="InterPro"/>
</dbReference>
<comment type="caution">
    <text evidence="3">The sequence shown here is derived from an EMBL/GenBank/DDBJ whole genome shotgun (WGS) entry which is preliminary data.</text>
</comment>
<dbReference type="Proteomes" id="UP000616608">
    <property type="component" value="Unassembled WGS sequence"/>
</dbReference>
<reference evidence="3" key="2">
    <citation type="submission" date="2020-09" db="EMBL/GenBank/DDBJ databases">
        <authorList>
            <person name="Sun Q."/>
            <person name="Zhou Y."/>
        </authorList>
    </citation>
    <scope>NUCLEOTIDE SEQUENCE</scope>
    <source>
        <strain evidence="3">CGMCC 1.15760</strain>
    </source>
</reference>
<dbReference type="SUPFAM" id="SSF56349">
    <property type="entry name" value="DNA breaking-rejoining enzymes"/>
    <property type="match status" value="1"/>
</dbReference>
<dbReference type="InterPro" id="IPR013762">
    <property type="entry name" value="Integrase-like_cat_sf"/>
</dbReference>
<keyword evidence="1" id="KW-0233">DNA recombination</keyword>
<dbReference type="GO" id="GO:0006310">
    <property type="term" value="P:DNA recombination"/>
    <property type="evidence" value="ECO:0007669"/>
    <property type="project" value="UniProtKB-KW"/>
</dbReference>
<dbReference type="GO" id="GO:0015074">
    <property type="term" value="P:DNA integration"/>
    <property type="evidence" value="ECO:0007669"/>
    <property type="project" value="InterPro"/>
</dbReference>
<dbReference type="PROSITE" id="PS51898">
    <property type="entry name" value="TYR_RECOMBINASE"/>
    <property type="match status" value="1"/>
</dbReference>
<dbReference type="Gene3D" id="1.10.443.10">
    <property type="entry name" value="Intergrase catalytic core"/>
    <property type="match status" value="1"/>
</dbReference>
<evidence type="ECO:0000313" key="3">
    <source>
        <dbReference type="EMBL" id="GGG23861.1"/>
    </source>
</evidence>